<organism evidence="3">
    <name type="scientific">termite gut metagenome</name>
    <dbReference type="NCBI Taxonomy" id="433724"/>
    <lineage>
        <taxon>unclassified sequences</taxon>
        <taxon>metagenomes</taxon>
        <taxon>organismal metagenomes</taxon>
    </lineage>
</organism>
<accession>A0A5J4S3C2</accession>
<dbReference type="Gene3D" id="1.10.720.10">
    <property type="match status" value="1"/>
</dbReference>
<feature type="non-terminal residue" evidence="3">
    <location>
        <position position="201"/>
    </location>
</feature>
<proteinExistence type="predicted"/>
<feature type="compositionally biased region" description="Basic and acidic residues" evidence="1">
    <location>
        <begin position="114"/>
        <end position="125"/>
    </location>
</feature>
<feature type="region of interest" description="Disordered" evidence="1">
    <location>
        <begin position="94"/>
        <end position="153"/>
    </location>
</feature>
<dbReference type="InterPro" id="IPR011112">
    <property type="entry name" value="Rho-like_N"/>
</dbReference>
<evidence type="ECO:0000259" key="2">
    <source>
        <dbReference type="SMART" id="SM00959"/>
    </source>
</evidence>
<dbReference type="GO" id="GO:0006353">
    <property type="term" value="P:DNA-templated transcription termination"/>
    <property type="evidence" value="ECO:0007669"/>
    <property type="project" value="InterPro"/>
</dbReference>
<name>A0A5J4S3C2_9ZZZZ</name>
<dbReference type="SMART" id="SM00959">
    <property type="entry name" value="Rho_N"/>
    <property type="match status" value="1"/>
</dbReference>
<protein>
    <recommendedName>
        <fullName evidence="2">Rho termination factor-like N-terminal domain-containing protein</fullName>
    </recommendedName>
</protein>
<dbReference type="Pfam" id="PF07498">
    <property type="entry name" value="Rho_N"/>
    <property type="match status" value="1"/>
</dbReference>
<feature type="compositionally biased region" description="Low complexity" evidence="1">
    <location>
        <begin position="128"/>
        <end position="144"/>
    </location>
</feature>
<reference evidence="3" key="1">
    <citation type="submission" date="2019-03" db="EMBL/GenBank/DDBJ databases">
        <title>Single cell metagenomics reveals metabolic interactions within the superorganism composed of flagellate Streblomastix strix and complex community of Bacteroidetes bacteria on its surface.</title>
        <authorList>
            <person name="Treitli S.C."/>
            <person name="Kolisko M."/>
            <person name="Husnik F."/>
            <person name="Keeling P."/>
            <person name="Hampl V."/>
        </authorList>
    </citation>
    <scope>NUCLEOTIDE SEQUENCE</scope>
    <source>
        <strain evidence="3">STM</strain>
    </source>
</reference>
<comment type="caution">
    <text evidence="3">The sequence shown here is derived from an EMBL/GenBank/DDBJ whole genome shotgun (WGS) entry which is preliminary data.</text>
</comment>
<gene>
    <name evidence="3" type="ORF">EZS27_012107</name>
</gene>
<dbReference type="SUPFAM" id="SSF68912">
    <property type="entry name" value="Rho N-terminal domain-like"/>
    <property type="match status" value="1"/>
</dbReference>
<feature type="domain" description="Rho termination factor-like N-terminal" evidence="2">
    <location>
        <begin position="6"/>
        <end position="48"/>
    </location>
</feature>
<evidence type="ECO:0000313" key="3">
    <source>
        <dbReference type="EMBL" id="KAA6339985.1"/>
    </source>
</evidence>
<dbReference type="InterPro" id="IPR036269">
    <property type="entry name" value="Rho_N_sf"/>
</dbReference>
<dbReference type="EMBL" id="SNRY01000492">
    <property type="protein sequence ID" value="KAA6339985.1"/>
    <property type="molecule type" value="Genomic_DNA"/>
</dbReference>
<dbReference type="AlphaFoldDB" id="A0A5J4S3C2"/>
<sequence>MYNIIQLNDKQSLELQTIAKELGIQKTDSFSKEELVYKILDEQAIVGATKIGVEKTAKEYQDDNKKKRSRVKLDNKEERKVLSASTDGNIVKMEEKDTSSNEKPLIRQKSRMKKTSERSETKENILEIPFSSPTIPSPTLFSPSASQPVAEEPEQEIVNDLNLSGDFVPIEDLPSEKVELPVELLGKFEATKMEPPVGLRA</sequence>
<evidence type="ECO:0000256" key="1">
    <source>
        <dbReference type="SAM" id="MobiDB-lite"/>
    </source>
</evidence>